<evidence type="ECO:0000313" key="2">
    <source>
        <dbReference type="Proteomes" id="UP000789920"/>
    </source>
</evidence>
<evidence type="ECO:0000313" key="1">
    <source>
        <dbReference type="EMBL" id="CAG8840890.1"/>
    </source>
</evidence>
<name>A0ACA9SIG8_9GLOM</name>
<keyword evidence="2" id="KW-1185">Reference proteome</keyword>
<protein>
    <submittedName>
        <fullName evidence="1">13444_t:CDS:1</fullName>
    </submittedName>
</protein>
<accession>A0ACA9SIG8</accession>
<sequence>TTSLQTVTSSGNFIDLYNTLIKAKEQVETTNQEVIRSYFAFRKKLKEKSNTDTWSLS</sequence>
<gene>
    <name evidence="1" type="ORF">RPERSI_LOCUS31620</name>
</gene>
<reference evidence="1" key="1">
    <citation type="submission" date="2021-06" db="EMBL/GenBank/DDBJ databases">
        <authorList>
            <person name="Kallberg Y."/>
            <person name="Tangrot J."/>
            <person name="Rosling A."/>
        </authorList>
    </citation>
    <scope>NUCLEOTIDE SEQUENCE</scope>
    <source>
        <strain evidence="1">MA461A</strain>
    </source>
</reference>
<comment type="caution">
    <text evidence="1">The sequence shown here is derived from an EMBL/GenBank/DDBJ whole genome shotgun (WGS) entry which is preliminary data.</text>
</comment>
<feature type="non-terminal residue" evidence="1">
    <location>
        <position position="57"/>
    </location>
</feature>
<feature type="non-terminal residue" evidence="1">
    <location>
        <position position="1"/>
    </location>
</feature>
<organism evidence="1 2">
    <name type="scientific">Racocetra persica</name>
    <dbReference type="NCBI Taxonomy" id="160502"/>
    <lineage>
        <taxon>Eukaryota</taxon>
        <taxon>Fungi</taxon>
        <taxon>Fungi incertae sedis</taxon>
        <taxon>Mucoromycota</taxon>
        <taxon>Glomeromycotina</taxon>
        <taxon>Glomeromycetes</taxon>
        <taxon>Diversisporales</taxon>
        <taxon>Gigasporaceae</taxon>
        <taxon>Racocetra</taxon>
    </lineage>
</organism>
<proteinExistence type="predicted"/>
<dbReference type="Proteomes" id="UP000789920">
    <property type="component" value="Unassembled WGS sequence"/>
</dbReference>
<dbReference type="EMBL" id="CAJVQC010128159">
    <property type="protein sequence ID" value="CAG8840890.1"/>
    <property type="molecule type" value="Genomic_DNA"/>
</dbReference>